<feature type="domain" description="Zn(2)-C6 fungal-type" evidence="6">
    <location>
        <begin position="31"/>
        <end position="61"/>
    </location>
</feature>
<sequence>MEDSLADLGVSLISGGMSDRPRKRMRKGTRSCTECRRRKIKCIFPPSSSVCSHCSARGSPCIDQNEGADATENVSPTRPRTSTPSSTSRRRFRVQSLPRISSRQGDLTARHTLVPDEETSDIETPSDHPPPLVAVLDDTHDTPSMPSTRGTRINQAAVHKAKICGTLRSALPSYDEITVTLAKNGSWWDSFRQKTRAISQSEPLEPLLSFAAHAYTSTSPAELAILAVAYARSLGQGHKIFTLVDSLIIGNFSLAASLDGMECLVLLAKTYTDIGQPRRAWFTWRKGLAIAQMMGMHRVSPTAPPTRQRIWWAIYHGDRFTSLLLGLPHGFNDSLLDISEPKDVDLDSLEVWIPIFIHKCAVTAGEVINYLISPGKPSFAKAMSLDEEMDNIYNSVPSSWWDIPDKLPSSRVELNNLVDQLLIHFFFFHIRMYIHLPFLNQSSSSASQEVARLACTGAARQLVKRFLVLHSEVDGASLFDCKTSDFVAFTAAVVLLISHSNSSNRAASDDLQLITDAEKIFQASEEESGCEMAAQCRKALVLLSSPPSNGGSTQEIPIPYFGRVIRRVPAQSSRARDDRPTSGYPQLTPSTTEASSSDAQSTWGSAYSLDYMGFTPALAMDEMWRFGENSEGDSISPFGLDVGMLDIDQDWSLFLPSADV</sequence>
<organism evidence="7 8">
    <name type="scientific">Fusarium duplospermum</name>
    <dbReference type="NCBI Taxonomy" id="1325734"/>
    <lineage>
        <taxon>Eukaryota</taxon>
        <taxon>Fungi</taxon>
        <taxon>Dikarya</taxon>
        <taxon>Ascomycota</taxon>
        <taxon>Pezizomycotina</taxon>
        <taxon>Sordariomycetes</taxon>
        <taxon>Hypocreomycetidae</taxon>
        <taxon>Hypocreales</taxon>
        <taxon>Nectriaceae</taxon>
        <taxon>Fusarium</taxon>
        <taxon>Fusarium solani species complex</taxon>
    </lineage>
</organism>
<keyword evidence="3" id="KW-0804">Transcription</keyword>
<dbReference type="GO" id="GO:0006351">
    <property type="term" value="P:DNA-templated transcription"/>
    <property type="evidence" value="ECO:0007669"/>
    <property type="project" value="InterPro"/>
</dbReference>
<dbReference type="SUPFAM" id="SSF57701">
    <property type="entry name" value="Zn2/Cys6 DNA-binding domain"/>
    <property type="match status" value="1"/>
</dbReference>
<dbReference type="InterPro" id="IPR001138">
    <property type="entry name" value="Zn2Cys6_DnaBD"/>
</dbReference>
<dbReference type="InterPro" id="IPR036864">
    <property type="entry name" value="Zn2-C6_fun-type_DNA-bd_sf"/>
</dbReference>
<dbReference type="Proteomes" id="UP000288168">
    <property type="component" value="Unassembled WGS sequence"/>
</dbReference>
<dbReference type="EMBL" id="NKCI01000222">
    <property type="protein sequence ID" value="RSL47194.1"/>
    <property type="molecule type" value="Genomic_DNA"/>
</dbReference>
<feature type="compositionally biased region" description="Low complexity" evidence="5">
    <location>
        <begin position="75"/>
        <end position="87"/>
    </location>
</feature>
<dbReference type="PROSITE" id="PS00463">
    <property type="entry name" value="ZN2_CY6_FUNGAL_1"/>
    <property type="match status" value="1"/>
</dbReference>
<dbReference type="SMART" id="SM00906">
    <property type="entry name" value="Fungal_trans"/>
    <property type="match status" value="1"/>
</dbReference>
<proteinExistence type="predicted"/>
<dbReference type="OrthoDB" id="5392779at2759"/>
<keyword evidence="1" id="KW-0479">Metal-binding</keyword>
<dbReference type="SMART" id="SM00066">
    <property type="entry name" value="GAL4"/>
    <property type="match status" value="1"/>
</dbReference>
<dbReference type="PROSITE" id="PS50048">
    <property type="entry name" value="ZN2_CY6_FUNGAL_2"/>
    <property type="match status" value="1"/>
</dbReference>
<reference evidence="7 8" key="1">
    <citation type="submission" date="2017-06" db="EMBL/GenBank/DDBJ databases">
        <title>Comparative genomic analysis of Ambrosia Fusariam Clade fungi.</title>
        <authorList>
            <person name="Stajich J.E."/>
            <person name="Carrillo J."/>
            <person name="Kijimoto T."/>
            <person name="Eskalen A."/>
            <person name="O'Donnell K."/>
            <person name="Kasson M."/>
        </authorList>
    </citation>
    <scope>NUCLEOTIDE SEQUENCE [LARGE SCALE GENOMIC DNA]</scope>
    <source>
        <strain evidence="7 8">NRRL62584</strain>
    </source>
</reference>
<keyword evidence="2" id="KW-0805">Transcription regulation</keyword>
<feature type="region of interest" description="Disordered" evidence="5">
    <location>
        <begin position="570"/>
        <end position="599"/>
    </location>
</feature>
<evidence type="ECO:0000313" key="8">
    <source>
        <dbReference type="Proteomes" id="UP000288168"/>
    </source>
</evidence>
<dbReference type="GO" id="GO:0008270">
    <property type="term" value="F:zinc ion binding"/>
    <property type="evidence" value="ECO:0007669"/>
    <property type="project" value="InterPro"/>
</dbReference>
<feature type="region of interest" description="Disordered" evidence="5">
    <location>
        <begin position="62"/>
        <end position="111"/>
    </location>
</feature>
<dbReference type="Pfam" id="PF04082">
    <property type="entry name" value="Fungal_trans"/>
    <property type="match status" value="1"/>
</dbReference>
<protein>
    <recommendedName>
        <fullName evidence="6">Zn(2)-C6 fungal-type domain-containing protein</fullName>
    </recommendedName>
</protein>
<dbReference type="PANTHER" id="PTHR47840:SF1">
    <property type="entry name" value="ZN(II)2CYS6 TRANSCRIPTION FACTOR (EUROFUNG)"/>
    <property type="match status" value="1"/>
</dbReference>
<evidence type="ECO:0000313" key="7">
    <source>
        <dbReference type="EMBL" id="RSL47194.1"/>
    </source>
</evidence>
<evidence type="ECO:0000259" key="6">
    <source>
        <dbReference type="PROSITE" id="PS50048"/>
    </source>
</evidence>
<gene>
    <name evidence="7" type="ORF">CEP54_013512</name>
</gene>
<accession>A0A428P2E4</accession>
<dbReference type="AlphaFoldDB" id="A0A428P2E4"/>
<dbReference type="GO" id="GO:0003677">
    <property type="term" value="F:DNA binding"/>
    <property type="evidence" value="ECO:0007669"/>
    <property type="project" value="InterPro"/>
</dbReference>
<dbReference type="InterPro" id="IPR007219">
    <property type="entry name" value="XnlR_reg_dom"/>
</dbReference>
<dbReference type="CDD" id="cd00067">
    <property type="entry name" value="GAL4"/>
    <property type="match status" value="1"/>
</dbReference>
<dbReference type="Gene3D" id="4.10.240.10">
    <property type="entry name" value="Zn(2)-C6 fungal-type DNA-binding domain"/>
    <property type="match status" value="1"/>
</dbReference>
<dbReference type="PANTHER" id="PTHR47840">
    <property type="entry name" value="ZN(II)2CYS6 TRANSCRIPTION FACTOR (EUROFUNG)-RELATED"/>
    <property type="match status" value="1"/>
</dbReference>
<comment type="caution">
    <text evidence="7">The sequence shown here is derived from an EMBL/GenBank/DDBJ whole genome shotgun (WGS) entry which is preliminary data.</text>
</comment>
<evidence type="ECO:0000256" key="5">
    <source>
        <dbReference type="SAM" id="MobiDB-lite"/>
    </source>
</evidence>
<keyword evidence="4" id="KW-0539">Nucleus</keyword>
<dbReference type="STRING" id="1325734.A0A428P2E4"/>
<evidence type="ECO:0000256" key="3">
    <source>
        <dbReference type="ARBA" id="ARBA00023163"/>
    </source>
</evidence>
<evidence type="ECO:0000256" key="1">
    <source>
        <dbReference type="ARBA" id="ARBA00022723"/>
    </source>
</evidence>
<feature type="compositionally biased region" description="Polar residues" evidence="5">
    <location>
        <begin position="583"/>
        <end position="599"/>
    </location>
</feature>
<feature type="region of interest" description="Disordered" evidence="5">
    <location>
        <begin position="1"/>
        <end position="27"/>
    </location>
</feature>
<dbReference type="CDD" id="cd12148">
    <property type="entry name" value="fungal_TF_MHR"/>
    <property type="match status" value="1"/>
</dbReference>
<evidence type="ECO:0000256" key="2">
    <source>
        <dbReference type="ARBA" id="ARBA00023015"/>
    </source>
</evidence>
<evidence type="ECO:0000256" key="4">
    <source>
        <dbReference type="ARBA" id="ARBA00023242"/>
    </source>
</evidence>
<dbReference type="GO" id="GO:0000981">
    <property type="term" value="F:DNA-binding transcription factor activity, RNA polymerase II-specific"/>
    <property type="evidence" value="ECO:0007669"/>
    <property type="project" value="InterPro"/>
</dbReference>
<keyword evidence="8" id="KW-1185">Reference proteome</keyword>
<name>A0A428P2E4_9HYPO</name>